<evidence type="ECO:0000256" key="1">
    <source>
        <dbReference type="ARBA" id="ARBA00004651"/>
    </source>
</evidence>
<evidence type="ECO:0000259" key="12">
    <source>
        <dbReference type="PROSITE" id="PS50990"/>
    </source>
</evidence>
<dbReference type="PANTHER" id="PTHR24221">
    <property type="entry name" value="ATP-BINDING CASSETTE SUB-FAMILY B"/>
    <property type="match status" value="1"/>
</dbReference>
<evidence type="ECO:0000256" key="5">
    <source>
        <dbReference type="ARBA" id="ARBA00022840"/>
    </source>
</evidence>
<name>A0A9E6R8P9_9HYPH</name>
<keyword evidence="5" id="KW-0067">ATP-binding</keyword>
<dbReference type="PROSITE" id="PS50990">
    <property type="entry name" value="PEPTIDASE_C39"/>
    <property type="match status" value="1"/>
</dbReference>
<dbReference type="InterPro" id="IPR017871">
    <property type="entry name" value="ABC_transporter-like_CS"/>
</dbReference>
<evidence type="ECO:0000259" key="11">
    <source>
        <dbReference type="PROSITE" id="PS50929"/>
    </source>
</evidence>
<dbReference type="InterPro" id="IPR011527">
    <property type="entry name" value="ABC1_TM_dom"/>
</dbReference>
<feature type="transmembrane region" description="Helical" evidence="9">
    <location>
        <begin position="237"/>
        <end position="259"/>
    </location>
</feature>
<dbReference type="InterPro" id="IPR027417">
    <property type="entry name" value="P-loop_NTPase"/>
</dbReference>
<organism evidence="13 14">
    <name type="scientific">Chenggangzhangella methanolivorans</name>
    <dbReference type="NCBI Taxonomy" id="1437009"/>
    <lineage>
        <taxon>Bacteria</taxon>
        <taxon>Pseudomonadati</taxon>
        <taxon>Pseudomonadota</taxon>
        <taxon>Alphaproteobacteria</taxon>
        <taxon>Hyphomicrobiales</taxon>
        <taxon>Methylopilaceae</taxon>
        <taxon>Chenggangzhangella</taxon>
    </lineage>
</organism>
<dbReference type="CDD" id="cd18567">
    <property type="entry name" value="ABC_6TM_CvaB_RaxB_like"/>
    <property type="match status" value="1"/>
</dbReference>
<dbReference type="PROSITE" id="PS00211">
    <property type="entry name" value="ABC_TRANSPORTER_1"/>
    <property type="match status" value="1"/>
</dbReference>
<proteinExistence type="inferred from homology"/>
<evidence type="ECO:0000256" key="3">
    <source>
        <dbReference type="ARBA" id="ARBA00022692"/>
    </source>
</evidence>
<dbReference type="InterPro" id="IPR003439">
    <property type="entry name" value="ABC_transporter-like_ATP-bd"/>
</dbReference>
<evidence type="ECO:0000256" key="2">
    <source>
        <dbReference type="ARBA" id="ARBA00005417"/>
    </source>
</evidence>
<sequence length="743" mass="80106">MDPQSALQPAPAPWRAGADGRGRRLVSATDAAGPAPETRSLVERLSLGWSRPKTPTVLQTEAAECGLACLAMVSGFHGRLVDLATLRRRFSTSLGGLTLKQLVCIAGRLELAARALRVEMEALPELAVPCVLHWGFNHFVVLESVGPRTATILDPAIGRRTMSHEELSKSFTGVALELTPTQDFSPADERQTIRLTALFRNVVGLPAAILQLLALSVAFEVFTLAVPFGTQIIIDQAIVAADADLVTLVALGLALLVVLQTAMFAARSWAIMALSNGLNVQWASGLFSHLIRLPLDYFEKRHVGDVTSRFRSLETVQDTLSTTSVLSVVDGVMAVGLIAMMALFGGWLALVAVGTTLIYVAIRVGAYAPYRAASEESIVQSARENTHFLETLRGATTVKLFGLEERRTATWLNLLVDRFNARLHTQKLDVLFNSATKLLFGLDRVLILYLGANAVIDQSVTLGALVAFLAYKDQFATRIESLVQAAFKMRMLNLQAERLADIALTPREVSGEGFAPAAPGQLRPATAISMKNVGFAYGGGEQPIVRGFDLDIRPGECVALLGPSGCGKTTLLKMLAGLLPPTSGAIEIDGTPLNERSMASYRERIGCVLQDDRLFAGSIAENIACFDPALDMQWARACAAAAGIDHDVMRMAMGYETLVGDMGSTLSGGQKQRIFIARALYRKPSLFLLDEPTNHLDERAIDVVLDALKRLPMTRIVVTHNSRVASIADRQILMSLPQGAAKG</sequence>
<dbReference type="Gene3D" id="1.20.1560.10">
    <property type="entry name" value="ABC transporter type 1, transmembrane domain"/>
    <property type="match status" value="1"/>
</dbReference>
<dbReference type="Pfam" id="PF00005">
    <property type="entry name" value="ABC_tran"/>
    <property type="match status" value="1"/>
</dbReference>
<dbReference type="InterPro" id="IPR036640">
    <property type="entry name" value="ABC1_TM_sf"/>
</dbReference>
<dbReference type="GO" id="GO:0034040">
    <property type="term" value="F:ATPase-coupled lipid transmembrane transporter activity"/>
    <property type="evidence" value="ECO:0007669"/>
    <property type="project" value="TreeGrafter"/>
</dbReference>
<dbReference type="InterPro" id="IPR039421">
    <property type="entry name" value="Type_1_exporter"/>
</dbReference>
<keyword evidence="6 9" id="KW-1133">Transmembrane helix</keyword>
<dbReference type="InterPro" id="IPR005074">
    <property type="entry name" value="Peptidase_C39"/>
</dbReference>
<dbReference type="GO" id="GO:0006508">
    <property type="term" value="P:proteolysis"/>
    <property type="evidence" value="ECO:0007669"/>
    <property type="project" value="InterPro"/>
</dbReference>
<feature type="transmembrane region" description="Helical" evidence="9">
    <location>
        <begin position="332"/>
        <end position="362"/>
    </location>
</feature>
<evidence type="ECO:0000256" key="4">
    <source>
        <dbReference type="ARBA" id="ARBA00022741"/>
    </source>
</evidence>
<dbReference type="GO" id="GO:0016887">
    <property type="term" value="F:ATP hydrolysis activity"/>
    <property type="evidence" value="ECO:0007669"/>
    <property type="project" value="InterPro"/>
</dbReference>
<evidence type="ECO:0000256" key="6">
    <source>
        <dbReference type="ARBA" id="ARBA00022989"/>
    </source>
</evidence>
<feature type="domain" description="Peptidase C39" evidence="12">
    <location>
        <begin position="59"/>
        <end position="178"/>
    </location>
</feature>
<dbReference type="SMART" id="SM00382">
    <property type="entry name" value="AAA"/>
    <property type="match status" value="1"/>
</dbReference>
<dbReference type="GO" id="GO:0005886">
    <property type="term" value="C:plasma membrane"/>
    <property type="evidence" value="ECO:0007669"/>
    <property type="project" value="UniProtKB-SubCell"/>
</dbReference>
<evidence type="ECO:0000256" key="7">
    <source>
        <dbReference type="ARBA" id="ARBA00023136"/>
    </source>
</evidence>
<dbReference type="Gene3D" id="3.90.70.10">
    <property type="entry name" value="Cysteine proteinases"/>
    <property type="match status" value="1"/>
</dbReference>
<dbReference type="PROSITE" id="PS50893">
    <property type="entry name" value="ABC_TRANSPORTER_2"/>
    <property type="match status" value="1"/>
</dbReference>
<accession>A0A9E6R8P9</accession>
<dbReference type="KEGG" id="cmet:K6K41_16875"/>
<feature type="region of interest" description="Disordered" evidence="8">
    <location>
        <begin position="1"/>
        <end position="34"/>
    </location>
</feature>
<evidence type="ECO:0000313" key="13">
    <source>
        <dbReference type="EMBL" id="QZN98677.1"/>
    </source>
</evidence>
<dbReference type="PROSITE" id="PS50929">
    <property type="entry name" value="ABC_TM1F"/>
    <property type="match status" value="1"/>
</dbReference>
<evidence type="ECO:0000313" key="14">
    <source>
        <dbReference type="Proteomes" id="UP000825701"/>
    </source>
</evidence>
<dbReference type="Pfam" id="PF03412">
    <property type="entry name" value="Peptidase_C39"/>
    <property type="match status" value="1"/>
</dbReference>
<dbReference type="Pfam" id="PF00664">
    <property type="entry name" value="ABC_membrane"/>
    <property type="match status" value="1"/>
</dbReference>
<dbReference type="CDD" id="cd02419">
    <property type="entry name" value="Peptidase_C39C"/>
    <property type="match status" value="1"/>
</dbReference>
<dbReference type="PANTHER" id="PTHR24221:SF606">
    <property type="entry name" value="COLICIN V SECRETION-PROCESSING ATP-BINDING PROTEIN"/>
    <property type="match status" value="1"/>
</dbReference>
<dbReference type="GO" id="GO:0005524">
    <property type="term" value="F:ATP binding"/>
    <property type="evidence" value="ECO:0007669"/>
    <property type="project" value="UniProtKB-KW"/>
</dbReference>
<evidence type="ECO:0000256" key="8">
    <source>
        <dbReference type="SAM" id="MobiDB-lite"/>
    </source>
</evidence>
<dbReference type="GO" id="GO:0140359">
    <property type="term" value="F:ABC-type transporter activity"/>
    <property type="evidence" value="ECO:0007669"/>
    <property type="project" value="InterPro"/>
</dbReference>
<evidence type="ECO:0000259" key="10">
    <source>
        <dbReference type="PROSITE" id="PS50893"/>
    </source>
</evidence>
<keyword evidence="3 9" id="KW-0812">Transmembrane</keyword>
<dbReference type="AlphaFoldDB" id="A0A9E6R8P9"/>
<protein>
    <submittedName>
        <fullName evidence="13">Peptidase domain-containing ABC transporter</fullName>
    </submittedName>
</protein>
<dbReference type="GO" id="GO:0008234">
    <property type="term" value="F:cysteine-type peptidase activity"/>
    <property type="evidence" value="ECO:0007669"/>
    <property type="project" value="InterPro"/>
</dbReference>
<feature type="transmembrane region" description="Helical" evidence="9">
    <location>
        <begin position="202"/>
        <end position="225"/>
    </location>
</feature>
<feature type="domain" description="ABC transmembrane type-1" evidence="11">
    <location>
        <begin position="212"/>
        <end position="491"/>
    </location>
</feature>
<gene>
    <name evidence="13" type="ORF">K6K41_16875</name>
</gene>
<comment type="subcellular location">
    <subcellularLocation>
        <location evidence="1">Cell membrane</location>
        <topology evidence="1">Multi-pass membrane protein</topology>
    </subcellularLocation>
</comment>
<keyword evidence="14" id="KW-1185">Reference proteome</keyword>
<dbReference type="Proteomes" id="UP000825701">
    <property type="component" value="Chromosome"/>
</dbReference>
<dbReference type="InterPro" id="IPR003593">
    <property type="entry name" value="AAA+_ATPase"/>
</dbReference>
<keyword evidence="4" id="KW-0547">Nucleotide-binding</keyword>
<reference evidence="13" key="1">
    <citation type="submission" date="2021-08" db="EMBL/GenBank/DDBJ databases">
        <authorList>
            <person name="Zhang H."/>
            <person name="Xu M."/>
            <person name="Yu Z."/>
            <person name="Yang L."/>
            <person name="Cai Y."/>
        </authorList>
    </citation>
    <scope>NUCLEOTIDE SEQUENCE</scope>
    <source>
        <strain evidence="13">CHL1</strain>
    </source>
</reference>
<keyword evidence="7 9" id="KW-0472">Membrane</keyword>
<feature type="transmembrane region" description="Helical" evidence="9">
    <location>
        <begin position="446"/>
        <end position="471"/>
    </location>
</feature>
<dbReference type="InterPro" id="IPR033838">
    <property type="entry name" value="CvaB_peptidase"/>
</dbReference>
<evidence type="ECO:0000256" key="9">
    <source>
        <dbReference type="SAM" id="Phobius"/>
    </source>
</evidence>
<comment type="similarity">
    <text evidence="2">Belongs to the ABC transporter superfamily.</text>
</comment>
<dbReference type="SUPFAM" id="SSF52540">
    <property type="entry name" value="P-loop containing nucleoside triphosphate hydrolases"/>
    <property type="match status" value="1"/>
</dbReference>
<dbReference type="SUPFAM" id="SSF90123">
    <property type="entry name" value="ABC transporter transmembrane region"/>
    <property type="match status" value="1"/>
</dbReference>
<feature type="domain" description="ABC transporter" evidence="10">
    <location>
        <begin position="528"/>
        <end position="743"/>
    </location>
</feature>
<dbReference type="EMBL" id="CP081869">
    <property type="protein sequence ID" value="QZN98677.1"/>
    <property type="molecule type" value="Genomic_DNA"/>
</dbReference>
<dbReference type="Gene3D" id="3.40.50.300">
    <property type="entry name" value="P-loop containing nucleotide triphosphate hydrolases"/>
    <property type="match status" value="1"/>
</dbReference>